<accession>A0A0A9A274</accession>
<reference evidence="2" key="1">
    <citation type="submission" date="2014-09" db="EMBL/GenBank/DDBJ databases">
        <authorList>
            <person name="Magalhaes I.L.F."/>
            <person name="Oliveira U."/>
            <person name="Santos F.R."/>
            <person name="Vidigal T.H.D.A."/>
            <person name="Brescovit A.D."/>
            <person name="Santos A.J."/>
        </authorList>
    </citation>
    <scope>NUCLEOTIDE SEQUENCE</scope>
    <source>
        <tissue evidence="2">Shoot tissue taken approximately 20 cm above the soil surface</tissue>
    </source>
</reference>
<organism evidence="2">
    <name type="scientific">Arundo donax</name>
    <name type="common">Giant reed</name>
    <name type="synonym">Donax arundinaceus</name>
    <dbReference type="NCBI Taxonomy" id="35708"/>
    <lineage>
        <taxon>Eukaryota</taxon>
        <taxon>Viridiplantae</taxon>
        <taxon>Streptophyta</taxon>
        <taxon>Embryophyta</taxon>
        <taxon>Tracheophyta</taxon>
        <taxon>Spermatophyta</taxon>
        <taxon>Magnoliopsida</taxon>
        <taxon>Liliopsida</taxon>
        <taxon>Poales</taxon>
        <taxon>Poaceae</taxon>
        <taxon>PACMAD clade</taxon>
        <taxon>Arundinoideae</taxon>
        <taxon>Arundineae</taxon>
        <taxon>Arundo</taxon>
    </lineage>
</organism>
<proteinExistence type="predicted"/>
<dbReference type="EMBL" id="GBRH01256768">
    <property type="protein sequence ID" value="JAD41127.1"/>
    <property type="molecule type" value="Transcribed_RNA"/>
</dbReference>
<evidence type="ECO:0000313" key="2">
    <source>
        <dbReference type="EMBL" id="JAD41127.1"/>
    </source>
</evidence>
<protein>
    <submittedName>
        <fullName evidence="2">Uncharacterized protein</fullName>
    </submittedName>
</protein>
<evidence type="ECO:0000256" key="1">
    <source>
        <dbReference type="SAM" id="MobiDB-lite"/>
    </source>
</evidence>
<reference evidence="2" key="2">
    <citation type="journal article" date="2015" name="Data Brief">
        <title>Shoot transcriptome of the giant reed, Arundo donax.</title>
        <authorList>
            <person name="Barrero R.A."/>
            <person name="Guerrero F.D."/>
            <person name="Moolhuijzen P."/>
            <person name="Goolsby J.A."/>
            <person name="Tidwell J."/>
            <person name="Bellgard S.E."/>
            <person name="Bellgard M.I."/>
        </authorList>
    </citation>
    <scope>NUCLEOTIDE SEQUENCE</scope>
    <source>
        <tissue evidence="2">Shoot tissue taken approximately 20 cm above the soil surface</tissue>
    </source>
</reference>
<sequence>MGGGADLGGGVPSWATGSKIGSVPSWVAGDELLLLFVLPLGELPPESASGGGGGGWEERREDGRAKARGRSHVCRASARCKAWGKGKGGRTWA</sequence>
<feature type="region of interest" description="Disordered" evidence="1">
    <location>
        <begin position="42"/>
        <end position="69"/>
    </location>
</feature>
<feature type="compositionally biased region" description="Basic and acidic residues" evidence="1">
    <location>
        <begin position="56"/>
        <end position="65"/>
    </location>
</feature>
<name>A0A0A9A274_ARUDO</name>
<dbReference type="AlphaFoldDB" id="A0A0A9A274"/>